<accession>A0ACC0VVX2</accession>
<dbReference type="EMBL" id="CM047585">
    <property type="protein sequence ID" value="KAI9910069.1"/>
    <property type="molecule type" value="Genomic_DNA"/>
</dbReference>
<evidence type="ECO:0000313" key="2">
    <source>
        <dbReference type="Proteomes" id="UP001163321"/>
    </source>
</evidence>
<keyword evidence="2" id="KW-1185">Reference proteome</keyword>
<protein>
    <submittedName>
        <fullName evidence="1">Uncharacterized protein</fullName>
    </submittedName>
</protein>
<reference evidence="1 2" key="1">
    <citation type="journal article" date="2022" name="bioRxiv">
        <title>The genome of the oomycete Peronosclerospora sorghi, a cosmopolitan pathogen of maize and sorghum, is inflated with dispersed pseudogenes.</title>
        <authorList>
            <person name="Fletcher K."/>
            <person name="Martin F."/>
            <person name="Isakeit T."/>
            <person name="Cavanaugh K."/>
            <person name="Magill C."/>
            <person name="Michelmore R."/>
        </authorList>
    </citation>
    <scope>NUCLEOTIDE SEQUENCE [LARGE SCALE GENOMIC DNA]</scope>
    <source>
        <strain evidence="1">P6</strain>
    </source>
</reference>
<organism evidence="1 2">
    <name type="scientific">Peronosclerospora sorghi</name>
    <dbReference type="NCBI Taxonomy" id="230839"/>
    <lineage>
        <taxon>Eukaryota</taxon>
        <taxon>Sar</taxon>
        <taxon>Stramenopiles</taxon>
        <taxon>Oomycota</taxon>
        <taxon>Peronosporomycetes</taxon>
        <taxon>Peronosporales</taxon>
        <taxon>Peronosporaceae</taxon>
        <taxon>Peronosclerospora</taxon>
    </lineage>
</organism>
<evidence type="ECO:0000313" key="1">
    <source>
        <dbReference type="EMBL" id="KAI9910069.1"/>
    </source>
</evidence>
<sequence>MARPHYVRLHVRTYGQQGVEFVLCGHKSNERKDRRTWCFLTCLLLSVGGFWFFSSSFFPWNLARLCVTSRGNVIVEGGWLRQCCEKTRWRLILVDARGTRARRASTQDVSQWQGPEQGDRSSNCFFELVGRPVIVLSSSPFMRGLLRQFVDLDVISGVAVTEAITFSNVVYSLVLMVEGQRDMEMPFEVSLQPHETMLPRSARTTSGSRW</sequence>
<comment type="caution">
    <text evidence="1">The sequence shown here is derived from an EMBL/GenBank/DDBJ whole genome shotgun (WGS) entry which is preliminary data.</text>
</comment>
<dbReference type="Proteomes" id="UP001163321">
    <property type="component" value="Chromosome 6"/>
</dbReference>
<proteinExistence type="predicted"/>
<name>A0ACC0VVX2_9STRA</name>
<gene>
    <name evidence="1" type="ORF">PsorP6_010730</name>
</gene>